<feature type="transmembrane region" description="Helical" evidence="8">
    <location>
        <begin position="58"/>
        <end position="80"/>
    </location>
</feature>
<feature type="transmembrane region" description="Helical" evidence="8">
    <location>
        <begin position="163"/>
        <end position="185"/>
    </location>
</feature>
<dbReference type="GO" id="GO:0008360">
    <property type="term" value="P:regulation of cell shape"/>
    <property type="evidence" value="ECO:0007669"/>
    <property type="project" value="UniProtKB-KW"/>
</dbReference>
<protein>
    <submittedName>
        <fullName evidence="9">Putative peptidoglycan lipid II flippase</fullName>
    </submittedName>
</protein>
<dbReference type="EMBL" id="PYAU01000001">
    <property type="protein sequence ID" value="PSL37955.1"/>
    <property type="molecule type" value="Genomic_DNA"/>
</dbReference>
<feature type="transmembrane region" description="Helical" evidence="8">
    <location>
        <begin position="460"/>
        <end position="486"/>
    </location>
</feature>
<dbReference type="GO" id="GO:0015648">
    <property type="term" value="F:lipid-linked peptidoglycan transporter activity"/>
    <property type="evidence" value="ECO:0007669"/>
    <property type="project" value="TreeGrafter"/>
</dbReference>
<dbReference type="NCBIfam" id="TIGR01695">
    <property type="entry name" value="murJ_mviN"/>
    <property type="match status" value="1"/>
</dbReference>
<dbReference type="GO" id="GO:0034204">
    <property type="term" value="P:lipid translocation"/>
    <property type="evidence" value="ECO:0007669"/>
    <property type="project" value="TreeGrafter"/>
</dbReference>
<keyword evidence="2" id="KW-1003">Cell membrane</keyword>
<reference evidence="9 10" key="1">
    <citation type="submission" date="2018-03" db="EMBL/GenBank/DDBJ databases">
        <title>Genomic Encyclopedia of Archaeal and Bacterial Type Strains, Phase II (KMG-II): from individual species to whole genera.</title>
        <authorList>
            <person name="Goeker M."/>
        </authorList>
    </citation>
    <scope>NUCLEOTIDE SEQUENCE [LARGE SCALE GENOMIC DNA]</scope>
    <source>
        <strain evidence="9 10">DSM 21548</strain>
    </source>
</reference>
<keyword evidence="6 8" id="KW-1133">Transmembrane helix</keyword>
<comment type="caution">
    <text evidence="9">The sequence shown here is derived from an EMBL/GenBank/DDBJ whole genome shotgun (WGS) entry which is preliminary data.</text>
</comment>
<feature type="transmembrane region" description="Helical" evidence="8">
    <location>
        <begin position="426"/>
        <end position="448"/>
    </location>
</feature>
<dbReference type="GO" id="GO:0009252">
    <property type="term" value="P:peptidoglycan biosynthetic process"/>
    <property type="evidence" value="ECO:0007669"/>
    <property type="project" value="UniProtKB-KW"/>
</dbReference>
<evidence type="ECO:0000256" key="1">
    <source>
        <dbReference type="ARBA" id="ARBA00004651"/>
    </source>
</evidence>
<dbReference type="RefSeq" id="WP_279432410.1">
    <property type="nucleotide sequence ID" value="NZ_PYAU01000001.1"/>
</dbReference>
<dbReference type="PRINTS" id="PR01806">
    <property type="entry name" value="VIRFACTRMVIN"/>
</dbReference>
<feature type="transmembrane region" description="Helical" evidence="8">
    <location>
        <begin position="498"/>
        <end position="522"/>
    </location>
</feature>
<feature type="transmembrane region" description="Helical" evidence="8">
    <location>
        <begin position="246"/>
        <end position="266"/>
    </location>
</feature>
<feature type="transmembrane region" description="Helical" evidence="8">
    <location>
        <begin position="92"/>
        <end position="113"/>
    </location>
</feature>
<evidence type="ECO:0000256" key="4">
    <source>
        <dbReference type="ARBA" id="ARBA00022960"/>
    </source>
</evidence>
<keyword evidence="4" id="KW-0133">Cell shape</keyword>
<name>A0A2P8GVH7_9MICO</name>
<feature type="transmembrane region" description="Helical" evidence="8">
    <location>
        <begin position="205"/>
        <end position="225"/>
    </location>
</feature>
<gene>
    <name evidence="9" type="ORF">CLV49_1563</name>
</gene>
<comment type="subcellular location">
    <subcellularLocation>
        <location evidence="1">Cell membrane</location>
        <topology evidence="1">Multi-pass membrane protein</topology>
    </subcellularLocation>
</comment>
<evidence type="ECO:0000313" key="10">
    <source>
        <dbReference type="Proteomes" id="UP000241203"/>
    </source>
</evidence>
<dbReference type="GO" id="GO:0005886">
    <property type="term" value="C:plasma membrane"/>
    <property type="evidence" value="ECO:0007669"/>
    <property type="project" value="UniProtKB-SubCell"/>
</dbReference>
<proteinExistence type="predicted"/>
<evidence type="ECO:0000256" key="5">
    <source>
        <dbReference type="ARBA" id="ARBA00022984"/>
    </source>
</evidence>
<dbReference type="AlphaFoldDB" id="A0A2P8GVH7"/>
<evidence type="ECO:0000256" key="2">
    <source>
        <dbReference type="ARBA" id="ARBA00022475"/>
    </source>
</evidence>
<evidence type="ECO:0000256" key="6">
    <source>
        <dbReference type="ARBA" id="ARBA00022989"/>
    </source>
</evidence>
<evidence type="ECO:0000256" key="3">
    <source>
        <dbReference type="ARBA" id="ARBA00022692"/>
    </source>
</evidence>
<organism evidence="9 10">
    <name type="scientific">Labedella gwakjiensis</name>
    <dbReference type="NCBI Taxonomy" id="390269"/>
    <lineage>
        <taxon>Bacteria</taxon>
        <taxon>Bacillati</taxon>
        <taxon>Actinomycetota</taxon>
        <taxon>Actinomycetes</taxon>
        <taxon>Micrococcales</taxon>
        <taxon>Microbacteriaceae</taxon>
        <taxon>Labedella</taxon>
    </lineage>
</organism>
<evidence type="ECO:0000256" key="7">
    <source>
        <dbReference type="ARBA" id="ARBA00023136"/>
    </source>
</evidence>
<accession>A0A2P8GVH7</accession>
<dbReference type="InterPro" id="IPR004268">
    <property type="entry name" value="MurJ"/>
</dbReference>
<feature type="transmembrane region" description="Helical" evidence="8">
    <location>
        <begin position="333"/>
        <end position="352"/>
    </location>
</feature>
<dbReference type="Pfam" id="PF03023">
    <property type="entry name" value="MurJ"/>
    <property type="match status" value="1"/>
</dbReference>
<dbReference type="InterPro" id="IPR051050">
    <property type="entry name" value="Lipid_II_flippase_MurJ/MviN"/>
</dbReference>
<feature type="transmembrane region" description="Helical" evidence="8">
    <location>
        <begin position="133"/>
        <end position="151"/>
    </location>
</feature>
<keyword evidence="5" id="KW-0573">Peptidoglycan synthesis</keyword>
<sequence>MTTGNGPSIGRASAFLASGTMVSRLLGFVMAILLAQTVGAVGFSGDAFALANRLPNNLYALIAGGVVSAILVPSIVKAIVSEDRGRAYVNKLLTLGMVILFAATVVAVLAAPLLVRLYGQTMPQSQFDLAVTFAYWCLPQVFFYGLYALLGEVLNAHKLFGPFTWAPVFNNIVAISGLLVFGALFGADPTGERGVTTWSTPMVAVLAGSATLGIAVQAVVLFFFWKKVGLRFRPDFGWRGIGLAQTGKMAGWTLAMIGATLVAGIVQTNVTMLASGGNAATAALQYAWLIFMLPHSVIAVSVATAYFTRLAEHAHAGRTTELKADVASATRQISLLIVLAAAVIAACAMPFASLFTGTFDDAGALAGPLVAYIVGLVPFTILFVLQRTFYALSDTRTPFFFTVAQVVVFSGLALACGFLLPDGLIGIGVAASISIAGTVQMLLAFILLRRKIGGLDAAPVVQAIVGFAVAAIPALGAGLGAAVFLGAFTDGGFATTTVIGALVSMVVIGTVSAAVYFSVLIVMRSPDLQSAVAPIARRFRRR</sequence>
<feature type="transmembrane region" description="Helical" evidence="8">
    <location>
        <begin position="12"/>
        <end position="38"/>
    </location>
</feature>
<dbReference type="PANTHER" id="PTHR47019">
    <property type="entry name" value="LIPID II FLIPPASE MURJ"/>
    <property type="match status" value="1"/>
</dbReference>
<evidence type="ECO:0000256" key="8">
    <source>
        <dbReference type="SAM" id="Phobius"/>
    </source>
</evidence>
<dbReference type="Proteomes" id="UP000241203">
    <property type="component" value="Unassembled WGS sequence"/>
</dbReference>
<keyword evidence="3 8" id="KW-0812">Transmembrane</keyword>
<keyword evidence="7 8" id="KW-0472">Membrane</keyword>
<dbReference type="PANTHER" id="PTHR47019:SF1">
    <property type="entry name" value="LIPID II FLIPPASE MURJ"/>
    <property type="match status" value="1"/>
</dbReference>
<feature type="transmembrane region" description="Helical" evidence="8">
    <location>
        <begin position="286"/>
        <end position="308"/>
    </location>
</feature>
<feature type="transmembrane region" description="Helical" evidence="8">
    <location>
        <begin position="397"/>
        <end position="420"/>
    </location>
</feature>
<feature type="transmembrane region" description="Helical" evidence="8">
    <location>
        <begin position="364"/>
        <end position="385"/>
    </location>
</feature>
<evidence type="ECO:0000313" key="9">
    <source>
        <dbReference type="EMBL" id="PSL37955.1"/>
    </source>
</evidence>